<evidence type="ECO:0000256" key="4">
    <source>
        <dbReference type="ARBA" id="ARBA00022692"/>
    </source>
</evidence>
<dbReference type="InterPro" id="IPR032808">
    <property type="entry name" value="DoxX"/>
</dbReference>
<dbReference type="PANTHER" id="PTHR33452">
    <property type="entry name" value="OXIDOREDUCTASE CATD-RELATED"/>
    <property type="match status" value="1"/>
</dbReference>
<organism evidence="8 9">
    <name type="scientific">SAR86 cluster bacterium</name>
    <dbReference type="NCBI Taxonomy" id="2030880"/>
    <lineage>
        <taxon>Bacteria</taxon>
        <taxon>Pseudomonadati</taxon>
        <taxon>Pseudomonadota</taxon>
        <taxon>Gammaproteobacteria</taxon>
        <taxon>SAR86 cluster</taxon>
    </lineage>
</organism>
<evidence type="ECO:0000256" key="5">
    <source>
        <dbReference type="ARBA" id="ARBA00022989"/>
    </source>
</evidence>
<accession>A0A2A5CJ31</accession>
<keyword evidence="3" id="KW-1003">Cell membrane</keyword>
<dbReference type="GO" id="GO:0005886">
    <property type="term" value="C:plasma membrane"/>
    <property type="evidence" value="ECO:0007669"/>
    <property type="project" value="UniProtKB-SubCell"/>
</dbReference>
<comment type="similarity">
    <text evidence="2">Belongs to the DoxX family.</text>
</comment>
<comment type="subcellular location">
    <subcellularLocation>
        <location evidence="1">Cell membrane</location>
        <topology evidence="1">Multi-pass membrane protein</topology>
    </subcellularLocation>
</comment>
<keyword evidence="6 7" id="KW-0472">Membrane</keyword>
<sequence>MSTDTGKLVLRLTLGLLLLFHGWSKITGGVDFVTGMLQSNGLPGFLAYLVYLGEFLAPLFLIAGAYTRVAAYIIVGNMVVAIFLVHMGEIFTLGGAGGWALELQAFYIMTAVVVILLGPGKLSFMPESRWN</sequence>
<evidence type="ECO:0000256" key="3">
    <source>
        <dbReference type="ARBA" id="ARBA00022475"/>
    </source>
</evidence>
<evidence type="ECO:0000256" key="6">
    <source>
        <dbReference type="ARBA" id="ARBA00023136"/>
    </source>
</evidence>
<evidence type="ECO:0000256" key="2">
    <source>
        <dbReference type="ARBA" id="ARBA00006679"/>
    </source>
</evidence>
<dbReference type="Proteomes" id="UP000228987">
    <property type="component" value="Unassembled WGS sequence"/>
</dbReference>
<evidence type="ECO:0000256" key="1">
    <source>
        <dbReference type="ARBA" id="ARBA00004651"/>
    </source>
</evidence>
<dbReference type="EMBL" id="NVWI01000001">
    <property type="protein sequence ID" value="PCJ43763.1"/>
    <property type="molecule type" value="Genomic_DNA"/>
</dbReference>
<dbReference type="Pfam" id="PF07681">
    <property type="entry name" value="DoxX"/>
    <property type="match status" value="1"/>
</dbReference>
<feature type="transmembrane region" description="Helical" evidence="7">
    <location>
        <begin position="78"/>
        <end position="99"/>
    </location>
</feature>
<evidence type="ECO:0000313" key="8">
    <source>
        <dbReference type="EMBL" id="PCJ43763.1"/>
    </source>
</evidence>
<evidence type="ECO:0000256" key="7">
    <source>
        <dbReference type="SAM" id="Phobius"/>
    </source>
</evidence>
<keyword evidence="4 7" id="KW-0812">Transmembrane</keyword>
<protein>
    <submittedName>
        <fullName evidence="8">GntR family transcriptional regulator</fullName>
    </submittedName>
</protein>
<gene>
    <name evidence="8" type="ORF">COA71_02535</name>
</gene>
<feature type="transmembrane region" description="Helical" evidence="7">
    <location>
        <begin position="48"/>
        <end position="66"/>
    </location>
</feature>
<dbReference type="InterPro" id="IPR051907">
    <property type="entry name" value="DoxX-like_oxidoreductase"/>
</dbReference>
<comment type="caution">
    <text evidence="8">The sequence shown here is derived from an EMBL/GenBank/DDBJ whole genome shotgun (WGS) entry which is preliminary data.</text>
</comment>
<feature type="transmembrane region" description="Helical" evidence="7">
    <location>
        <begin position="105"/>
        <end position="124"/>
    </location>
</feature>
<keyword evidence="5 7" id="KW-1133">Transmembrane helix</keyword>
<reference evidence="9" key="1">
    <citation type="submission" date="2017-08" db="EMBL/GenBank/DDBJ databases">
        <title>A dynamic microbial community with high functional redundancy inhabits the cold, oxic subseafloor aquifer.</title>
        <authorList>
            <person name="Tully B.J."/>
            <person name="Wheat C.G."/>
            <person name="Glazer B.T."/>
            <person name="Huber J.A."/>
        </authorList>
    </citation>
    <scope>NUCLEOTIDE SEQUENCE [LARGE SCALE GENOMIC DNA]</scope>
</reference>
<evidence type="ECO:0000313" key="9">
    <source>
        <dbReference type="Proteomes" id="UP000228987"/>
    </source>
</evidence>
<dbReference type="PANTHER" id="PTHR33452:SF1">
    <property type="entry name" value="INNER MEMBRANE PROTEIN YPHA-RELATED"/>
    <property type="match status" value="1"/>
</dbReference>
<name>A0A2A5CJ31_9GAMM</name>
<dbReference type="AlphaFoldDB" id="A0A2A5CJ31"/>
<proteinExistence type="inferred from homology"/>